<reference evidence="1" key="1">
    <citation type="submission" date="2018-05" db="EMBL/GenBank/DDBJ databases">
        <authorList>
            <person name="Lanie J.A."/>
            <person name="Ng W.-L."/>
            <person name="Kazmierczak K.M."/>
            <person name="Andrzejewski T.M."/>
            <person name="Davidsen T.M."/>
            <person name="Wayne K.J."/>
            <person name="Tettelin H."/>
            <person name="Glass J.I."/>
            <person name="Rusch D."/>
            <person name="Podicherti R."/>
            <person name="Tsui H.-C.T."/>
            <person name="Winkler M.E."/>
        </authorList>
    </citation>
    <scope>NUCLEOTIDE SEQUENCE</scope>
</reference>
<gene>
    <name evidence="1" type="ORF">METZ01_LOCUS12347</name>
</gene>
<sequence length="870" mass="92085">MAYVGNEPFFGFIKSEEHVSVGGTQYTLGRVAPSKDAIQVSVNGVIKRPSEYTLSGVILTLAGVPVDDVVFVRYLTTTGTHATYTQSQLADNIVTSSKILDGSVTDDKIVSVAASKLTGNFGGTFNQTLFTGNGVLDNFLLTEDVVVPASIMVSVSGVTQVSPNNYTLSGTGNRTITFSSVPANGVLIHIVYLGLVTDVGVPSGGTLTPAMFAPGTIPVKYSTNPIVTSAETYGYPVGTEWINSTDGNIFVLTDDTVGANVWLGMGQRFDTLAALAGGQRGAVITYDKNGNWVVLAPGNPGQVLTSGGFDKDAEWVGGWTEAVNNSTITKSVTVDSTGSSKYVIDGVSQDSITLYEGNTYKFDTSNGSNAGHHFKFSITADGTFGSGVDYTAGVTYVGTSGQVGAYTQIVVATGAPELYYWCHHHASMGGTASTSASIPVDTGKNYLVDTSSVDIAVVLPSAPLPGANIRFVDKTGTFGENKFTIERNGKNIERMAYDLVLEGGPHMELVYASAADGWVRTDTDGADWKHITTADGVITTTYAASAYDTGDRSSAITLTTNLDAMNAGTIGNWIDGDDTNAGSANAFTFPVQQVEAADYIQWVWQTPQIITEVKIYNDQNDSIPEVATLTVASTADELTVGETITGSSSGATGTVILGAANTTTVTYTETGTIKFTTSDTITGGTSTFQKVVSGVKTPHGFWQWQASNTGAWGGEEVNIGPVWSLNNMSSLGSSPGWHKLHTELSANTTGYLYYRMKGVSGSTSQTSWWKEIYFKTQNGTYSVPTYDTYCNSSYFVDTTAGTFTAKLPANPAINDYIDFADQTSKFATNKLTVGRNGKNIQTLAEDLEINIANTSTRLTYTGTTNGWVLS</sequence>
<organism evidence="1">
    <name type="scientific">marine metagenome</name>
    <dbReference type="NCBI Taxonomy" id="408172"/>
    <lineage>
        <taxon>unclassified sequences</taxon>
        <taxon>metagenomes</taxon>
        <taxon>ecological metagenomes</taxon>
    </lineage>
</organism>
<protein>
    <submittedName>
        <fullName evidence="1">Uncharacterized protein</fullName>
    </submittedName>
</protein>
<accession>A0A381P1E2</accession>
<proteinExistence type="predicted"/>
<evidence type="ECO:0000313" key="1">
    <source>
        <dbReference type="EMBL" id="SUZ59493.1"/>
    </source>
</evidence>
<dbReference type="AlphaFoldDB" id="A0A381P1E2"/>
<name>A0A381P1E2_9ZZZZ</name>
<dbReference type="EMBL" id="UINC01000681">
    <property type="protein sequence ID" value="SUZ59493.1"/>
    <property type="molecule type" value="Genomic_DNA"/>
</dbReference>